<dbReference type="Proteomes" id="UP000334990">
    <property type="component" value="Unassembled WGS sequence"/>
</dbReference>
<comment type="subcellular location">
    <subcellularLocation>
        <location evidence="1">Cell membrane</location>
        <topology evidence="1">Multi-pass membrane protein</topology>
    </subcellularLocation>
</comment>
<evidence type="ECO:0000259" key="9">
    <source>
        <dbReference type="Pfam" id="PF04239"/>
    </source>
</evidence>
<evidence type="ECO:0000256" key="7">
    <source>
        <dbReference type="SAM" id="MobiDB-lite"/>
    </source>
</evidence>
<organism evidence="11 12">
    <name type="scientific">Acrocarpospora corrugata</name>
    <dbReference type="NCBI Taxonomy" id="35763"/>
    <lineage>
        <taxon>Bacteria</taxon>
        <taxon>Bacillati</taxon>
        <taxon>Actinomycetota</taxon>
        <taxon>Actinomycetes</taxon>
        <taxon>Streptosporangiales</taxon>
        <taxon>Streptosporangiaceae</taxon>
        <taxon>Acrocarpospora</taxon>
    </lineage>
</organism>
<sequence>MSDVLDALVGAPERALLAAVKVLALFVTAVVVFRLTGRRALTELAPFDFVTAVAVGALIGRTATATDASWLDGAAALITLLLAHLAVVHLRFLPGLRRMADPPPRLLVHDGAVQQSALRRCGLTRSDLDIVLRQHGVSELAAVRLAVFEPNGAISIITHSEQGGPADGQALPVQDGPPGGLKDRPCVPTGPDDATRTEHSL</sequence>
<feature type="transmembrane region" description="Helical" evidence="8">
    <location>
        <begin position="70"/>
        <end position="90"/>
    </location>
</feature>
<feature type="transmembrane region" description="Helical" evidence="8">
    <location>
        <begin position="15"/>
        <end position="33"/>
    </location>
</feature>
<evidence type="ECO:0000256" key="1">
    <source>
        <dbReference type="ARBA" id="ARBA00004651"/>
    </source>
</evidence>
<feature type="region of interest" description="Disordered" evidence="7">
    <location>
        <begin position="159"/>
        <end position="201"/>
    </location>
</feature>
<evidence type="ECO:0000313" key="11">
    <source>
        <dbReference type="EMBL" id="GES06336.1"/>
    </source>
</evidence>
<name>A0A5M3WBX0_9ACTN</name>
<dbReference type="EMBL" id="BLAD01000151">
    <property type="protein sequence ID" value="GES06336.1"/>
    <property type="molecule type" value="Genomic_DNA"/>
</dbReference>
<keyword evidence="3" id="KW-1003">Cell membrane</keyword>
<dbReference type="OrthoDB" id="8617494at2"/>
<evidence type="ECO:0000256" key="2">
    <source>
        <dbReference type="ARBA" id="ARBA00006448"/>
    </source>
</evidence>
<evidence type="ECO:0000256" key="3">
    <source>
        <dbReference type="ARBA" id="ARBA00022475"/>
    </source>
</evidence>
<evidence type="ECO:0000259" key="10">
    <source>
        <dbReference type="Pfam" id="PF20730"/>
    </source>
</evidence>
<proteinExistence type="inferred from homology"/>
<evidence type="ECO:0008006" key="13">
    <source>
        <dbReference type="Google" id="ProtNLM"/>
    </source>
</evidence>
<keyword evidence="5 8" id="KW-1133">Transmembrane helix</keyword>
<protein>
    <recommendedName>
        <fullName evidence="13">DUF421 domain-containing protein</fullName>
    </recommendedName>
</protein>
<dbReference type="Pfam" id="PF20730">
    <property type="entry name" value="YetF_N"/>
    <property type="match status" value="1"/>
</dbReference>
<dbReference type="RefSeq" id="WP_155342247.1">
    <property type="nucleotide sequence ID" value="NZ_BAAABN010000075.1"/>
</dbReference>
<comment type="caution">
    <text evidence="11">The sequence shown here is derived from an EMBL/GenBank/DDBJ whole genome shotgun (WGS) entry which is preliminary data.</text>
</comment>
<evidence type="ECO:0000256" key="6">
    <source>
        <dbReference type="ARBA" id="ARBA00023136"/>
    </source>
</evidence>
<keyword evidence="12" id="KW-1185">Reference proteome</keyword>
<keyword evidence="6 8" id="KW-0472">Membrane</keyword>
<feature type="transmembrane region" description="Helical" evidence="8">
    <location>
        <begin position="45"/>
        <end position="64"/>
    </location>
</feature>
<evidence type="ECO:0000256" key="8">
    <source>
        <dbReference type="SAM" id="Phobius"/>
    </source>
</evidence>
<accession>A0A5M3WBX0</accession>
<dbReference type="AlphaFoldDB" id="A0A5M3WBX0"/>
<dbReference type="InterPro" id="IPR007353">
    <property type="entry name" value="DUF421"/>
</dbReference>
<evidence type="ECO:0000256" key="5">
    <source>
        <dbReference type="ARBA" id="ARBA00022989"/>
    </source>
</evidence>
<feature type="domain" description="YetF-like N-terminal transmembrane" evidence="10">
    <location>
        <begin position="18"/>
        <end position="78"/>
    </location>
</feature>
<evidence type="ECO:0000313" key="12">
    <source>
        <dbReference type="Proteomes" id="UP000334990"/>
    </source>
</evidence>
<evidence type="ECO:0000256" key="4">
    <source>
        <dbReference type="ARBA" id="ARBA00022692"/>
    </source>
</evidence>
<comment type="similarity">
    <text evidence="2">Belongs to the UPF0702 family.</text>
</comment>
<dbReference type="Gene3D" id="3.30.240.20">
    <property type="entry name" value="bsu07140 like domains"/>
    <property type="match status" value="1"/>
</dbReference>
<feature type="domain" description="YetF C-terminal" evidence="9">
    <location>
        <begin position="96"/>
        <end position="161"/>
    </location>
</feature>
<dbReference type="InterPro" id="IPR048454">
    <property type="entry name" value="YetF_N"/>
</dbReference>
<dbReference type="PANTHER" id="PTHR34582">
    <property type="entry name" value="UPF0702 TRANSMEMBRANE PROTEIN YCAP"/>
    <property type="match status" value="1"/>
</dbReference>
<dbReference type="InterPro" id="IPR023090">
    <property type="entry name" value="UPF0702_alpha/beta_dom_sf"/>
</dbReference>
<gene>
    <name evidence="11" type="ORF">Acor_84050</name>
</gene>
<dbReference type="Pfam" id="PF04239">
    <property type="entry name" value="DUF421"/>
    <property type="match status" value="1"/>
</dbReference>
<reference evidence="11 12" key="1">
    <citation type="submission" date="2019-10" db="EMBL/GenBank/DDBJ databases">
        <title>Whole genome shotgun sequence of Acrocarpospora corrugata NBRC 13972.</title>
        <authorList>
            <person name="Ichikawa N."/>
            <person name="Kimura A."/>
            <person name="Kitahashi Y."/>
            <person name="Komaki H."/>
            <person name="Oguchi A."/>
        </authorList>
    </citation>
    <scope>NUCLEOTIDE SEQUENCE [LARGE SCALE GENOMIC DNA]</scope>
    <source>
        <strain evidence="11 12">NBRC 13972</strain>
    </source>
</reference>
<keyword evidence="4 8" id="KW-0812">Transmembrane</keyword>
<dbReference type="GO" id="GO:0005886">
    <property type="term" value="C:plasma membrane"/>
    <property type="evidence" value="ECO:0007669"/>
    <property type="project" value="UniProtKB-SubCell"/>
</dbReference>
<dbReference type="PANTHER" id="PTHR34582:SF6">
    <property type="entry name" value="UPF0702 TRANSMEMBRANE PROTEIN YCAP"/>
    <property type="match status" value="1"/>
</dbReference>